<dbReference type="VEuPathDB" id="FungiDB:PDIP_55660"/>
<organism evidence="2 3">
    <name type="scientific">Penicillium digitatum (strain Pd1 / CECT 20795)</name>
    <name type="common">Green mold</name>
    <dbReference type="NCBI Taxonomy" id="1170230"/>
    <lineage>
        <taxon>Eukaryota</taxon>
        <taxon>Fungi</taxon>
        <taxon>Dikarya</taxon>
        <taxon>Ascomycota</taxon>
        <taxon>Pezizomycotina</taxon>
        <taxon>Eurotiomycetes</taxon>
        <taxon>Eurotiomycetidae</taxon>
        <taxon>Eurotiales</taxon>
        <taxon>Aspergillaceae</taxon>
        <taxon>Penicillium</taxon>
    </lineage>
</organism>
<protein>
    <recommendedName>
        <fullName evidence="1">DUF7514 domain-containing protein</fullName>
    </recommendedName>
</protein>
<feature type="domain" description="DUF7514" evidence="1">
    <location>
        <begin position="9"/>
        <end position="164"/>
    </location>
</feature>
<proteinExistence type="predicted"/>
<dbReference type="KEGG" id="pdp:PDIP_55660"/>
<evidence type="ECO:0000259" key="1">
    <source>
        <dbReference type="Pfam" id="PF24355"/>
    </source>
</evidence>
<evidence type="ECO:0000313" key="3">
    <source>
        <dbReference type="Proteomes" id="UP000009886"/>
    </source>
</evidence>
<dbReference type="Pfam" id="PF24355">
    <property type="entry name" value="DUF7514"/>
    <property type="match status" value="1"/>
</dbReference>
<dbReference type="PANTHER" id="PTHR39611">
    <property type="entry name" value="HYDROXYPROLINE-RICH GLYCOPROTEIN DZ-HRGP-RELATED"/>
    <property type="match status" value="1"/>
</dbReference>
<comment type="caution">
    <text evidence="2">The sequence shown here is derived from an EMBL/GenBank/DDBJ whole genome shotgun (WGS) entry which is preliminary data.</text>
</comment>
<dbReference type="PANTHER" id="PTHR39611:SF2">
    <property type="entry name" value="HYDROXYPROLINE-RICH GLYCOPROTEIN DZ-HRGP"/>
    <property type="match status" value="1"/>
</dbReference>
<sequence>MASADIHWGTLINSDKSPAPLLEQLCLGIAQLMCTFDTNITTDITPERIATFYRKVGGNYDPLFLETKGQALSFIYQSLGCFHSLQPSVNPYEPPSIPSLLPNGFVRWQTIQLLMGPDEHSVYLQNAVNLWNIADVNGEIFPKTIPRDAFPSEPDPEMLEWHEGTLGHFITILVERILCPMKMTISPIHVGRRQSVAVMWSPIGPATIAITAEITVGNTPHFLHVDLEQVDRAFQPREFRPLPHGESVRHVQVDETKGAGTVIH</sequence>
<accession>K9GE99</accession>
<dbReference type="HOGENOM" id="CLU_1054126_0_0_1"/>
<dbReference type="EMBL" id="AKCU01000378">
    <property type="protein sequence ID" value="EKV11616.1"/>
    <property type="molecule type" value="Genomic_DNA"/>
</dbReference>
<evidence type="ECO:0000313" key="2">
    <source>
        <dbReference type="EMBL" id="EKV11616.1"/>
    </source>
</evidence>
<dbReference type="Proteomes" id="UP000009886">
    <property type="component" value="Unassembled WGS sequence"/>
</dbReference>
<gene>
    <name evidence="2" type="ORF">PDIP_55660</name>
</gene>
<dbReference type="InterPro" id="IPR055936">
    <property type="entry name" value="DUF7514"/>
</dbReference>
<name>K9GE99_PEND1</name>
<dbReference type="OrthoDB" id="5420895at2759"/>
<reference evidence="3" key="1">
    <citation type="journal article" date="2012" name="BMC Genomics">
        <title>Genome sequence of the necrotrophic fungus Penicillium digitatum, the main postharvest pathogen of citrus.</title>
        <authorList>
            <person name="Marcet-Houben M."/>
            <person name="Ballester A.-R."/>
            <person name="de la Fuente B."/>
            <person name="Harries E."/>
            <person name="Marcos J.F."/>
            <person name="Gonzalez-Candelas L."/>
            <person name="Gabaldon T."/>
        </authorList>
    </citation>
    <scope>NUCLEOTIDE SEQUENCE [LARGE SCALE GENOMIC DNA]</scope>
    <source>
        <strain evidence="3">Pd1 / CECT 20795</strain>
    </source>
</reference>
<dbReference type="AlphaFoldDB" id="K9GE99"/>